<gene>
    <name evidence="2" type="ORF">PFRI_22090</name>
</gene>
<sequence length="195" mass="21661">MSRRRVKPDELDLWNQVARTTERLTPPKRSIIVDAPLQEKPPKREAKSIAPFKLGALPTATREMRDVLPALSERLRAAPVQMDAKSYKTMQRGKLKPEGRIDLHGMTVAQAHPALISFIMSAQSSGKRLVLVITGKGGKREELGAIAPQRMGALKRQVPLWLTMAPVSTAVLQVTESHIRHGGAGAYYVYLRRAR</sequence>
<dbReference type="Gene3D" id="3.30.1370.110">
    <property type="match status" value="1"/>
</dbReference>
<evidence type="ECO:0000259" key="1">
    <source>
        <dbReference type="PROSITE" id="PS50828"/>
    </source>
</evidence>
<dbReference type="SMART" id="SM00463">
    <property type="entry name" value="SMR"/>
    <property type="match status" value="1"/>
</dbReference>
<dbReference type="PANTHER" id="PTHR35562">
    <property type="entry name" value="DNA ENDONUCLEASE SMRA-RELATED"/>
    <property type="match status" value="1"/>
</dbReference>
<dbReference type="InterPro" id="IPR002625">
    <property type="entry name" value="Smr_dom"/>
</dbReference>
<keyword evidence="3" id="KW-1185">Reference proteome</keyword>
<evidence type="ECO:0000313" key="2">
    <source>
        <dbReference type="EMBL" id="OJI93580.1"/>
    </source>
</evidence>
<dbReference type="STRING" id="696762.PFRI_22090"/>
<dbReference type="RefSeq" id="WP_072630764.1">
    <property type="nucleotide sequence ID" value="NZ_JABBAN010000052.1"/>
</dbReference>
<protein>
    <recommendedName>
        <fullName evidence="1">Smr domain-containing protein</fullName>
    </recommendedName>
</protein>
<dbReference type="SUPFAM" id="SSF160443">
    <property type="entry name" value="SMR domain-like"/>
    <property type="match status" value="1"/>
</dbReference>
<dbReference type="PROSITE" id="PS50828">
    <property type="entry name" value="SMR"/>
    <property type="match status" value="1"/>
</dbReference>
<name>A0A1L9NWA6_9RHOB</name>
<organism evidence="2 3">
    <name type="scientific">Planktotalea frisia</name>
    <dbReference type="NCBI Taxonomy" id="696762"/>
    <lineage>
        <taxon>Bacteria</taxon>
        <taxon>Pseudomonadati</taxon>
        <taxon>Pseudomonadota</taxon>
        <taxon>Alphaproteobacteria</taxon>
        <taxon>Rhodobacterales</taxon>
        <taxon>Paracoccaceae</taxon>
        <taxon>Planktotalea</taxon>
    </lineage>
</organism>
<proteinExistence type="predicted"/>
<comment type="caution">
    <text evidence="2">The sequence shown here is derived from an EMBL/GenBank/DDBJ whole genome shotgun (WGS) entry which is preliminary data.</text>
</comment>
<dbReference type="InterPro" id="IPR036063">
    <property type="entry name" value="Smr_dom_sf"/>
</dbReference>
<accession>A0A1L9NWA6</accession>
<reference evidence="2 3" key="1">
    <citation type="submission" date="2016-10" db="EMBL/GenBank/DDBJ databases">
        <title>Genome sequence of Planktotalea frisia SH6-1.</title>
        <authorList>
            <person name="Poehlein A."/>
            <person name="Bakenhus I."/>
            <person name="Voget S."/>
            <person name="Brinkhoff T."/>
            <person name="Simon M."/>
        </authorList>
    </citation>
    <scope>NUCLEOTIDE SEQUENCE [LARGE SCALE GENOMIC DNA]</scope>
    <source>
        <strain evidence="2 3">SH6-1</strain>
    </source>
</reference>
<dbReference type="OrthoDB" id="7165597at2"/>
<dbReference type="Pfam" id="PF01713">
    <property type="entry name" value="Smr"/>
    <property type="match status" value="1"/>
</dbReference>
<dbReference type="EMBL" id="MLCB01000139">
    <property type="protein sequence ID" value="OJI93580.1"/>
    <property type="molecule type" value="Genomic_DNA"/>
</dbReference>
<feature type="domain" description="Smr" evidence="1">
    <location>
        <begin position="101"/>
        <end position="192"/>
    </location>
</feature>
<dbReference type="Proteomes" id="UP000184514">
    <property type="component" value="Unassembled WGS sequence"/>
</dbReference>
<evidence type="ECO:0000313" key="3">
    <source>
        <dbReference type="Proteomes" id="UP000184514"/>
    </source>
</evidence>
<dbReference type="AlphaFoldDB" id="A0A1L9NWA6"/>
<dbReference type="PANTHER" id="PTHR35562:SF2">
    <property type="entry name" value="DNA ENDONUCLEASE SMRA-RELATED"/>
    <property type="match status" value="1"/>
</dbReference>